<accession>A0A8H4A647</accession>
<organism evidence="1 2">
    <name type="scientific">Gigaspora margarita</name>
    <dbReference type="NCBI Taxonomy" id="4874"/>
    <lineage>
        <taxon>Eukaryota</taxon>
        <taxon>Fungi</taxon>
        <taxon>Fungi incertae sedis</taxon>
        <taxon>Mucoromycota</taxon>
        <taxon>Glomeromycotina</taxon>
        <taxon>Glomeromycetes</taxon>
        <taxon>Diversisporales</taxon>
        <taxon>Gigasporaceae</taxon>
        <taxon>Gigaspora</taxon>
    </lineage>
</organism>
<name>A0A8H4A647_GIGMA</name>
<keyword evidence="2" id="KW-1185">Reference proteome</keyword>
<evidence type="ECO:0000313" key="1">
    <source>
        <dbReference type="EMBL" id="KAF0442643.1"/>
    </source>
</evidence>
<dbReference type="AlphaFoldDB" id="A0A8H4A647"/>
<gene>
    <name evidence="1" type="ORF">F8M41_003631</name>
</gene>
<evidence type="ECO:0000313" key="2">
    <source>
        <dbReference type="Proteomes" id="UP000439903"/>
    </source>
</evidence>
<sequence>MSSQKSNDTSDSYSTTQDLIMIRPITCLTRIPPERTHKAIIGAIVVLLKQMEVIITIQTQTPLIITKIVTDQPIIMMVTETPNILHLLKIRELHIEGCFGKTSF</sequence>
<reference evidence="1 2" key="1">
    <citation type="journal article" date="2019" name="Environ. Microbiol.">
        <title>At the nexus of three kingdoms: the genome of the mycorrhizal fungus Gigaspora margarita provides insights into plant, endobacterial and fungal interactions.</title>
        <authorList>
            <person name="Venice F."/>
            <person name="Ghignone S."/>
            <person name="Salvioli di Fossalunga A."/>
            <person name="Amselem J."/>
            <person name="Novero M."/>
            <person name="Xianan X."/>
            <person name="Sedzielewska Toro K."/>
            <person name="Morin E."/>
            <person name="Lipzen A."/>
            <person name="Grigoriev I.V."/>
            <person name="Henrissat B."/>
            <person name="Martin F.M."/>
            <person name="Bonfante P."/>
        </authorList>
    </citation>
    <scope>NUCLEOTIDE SEQUENCE [LARGE SCALE GENOMIC DNA]</scope>
    <source>
        <strain evidence="1 2">BEG34</strain>
    </source>
</reference>
<proteinExistence type="predicted"/>
<dbReference type="EMBL" id="WTPW01001320">
    <property type="protein sequence ID" value="KAF0442643.1"/>
    <property type="molecule type" value="Genomic_DNA"/>
</dbReference>
<protein>
    <submittedName>
        <fullName evidence="1">Uncharacterized protein</fullName>
    </submittedName>
</protein>
<dbReference type="Proteomes" id="UP000439903">
    <property type="component" value="Unassembled WGS sequence"/>
</dbReference>
<comment type="caution">
    <text evidence="1">The sequence shown here is derived from an EMBL/GenBank/DDBJ whole genome shotgun (WGS) entry which is preliminary data.</text>
</comment>